<evidence type="ECO:0000256" key="3">
    <source>
        <dbReference type="SAM" id="SignalP"/>
    </source>
</evidence>
<dbReference type="GO" id="GO:0005615">
    <property type="term" value="C:extracellular space"/>
    <property type="evidence" value="ECO:0007669"/>
    <property type="project" value="InterPro"/>
</dbReference>
<dbReference type="Pfam" id="PF01273">
    <property type="entry name" value="LBP_BPI_CETP"/>
    <property type="match status" value="1"/>
</dbReference>
<dbReference type="Proteomes" id="UP000030748">
    <property type="component" value="Unassembled WGS sequence"/>
</dbReference>
<dbReference type="PANTHER" id="PTHR46801:SF2">
    <property type="entry name" value="LIPOPOLYSACCHARIDE-BINDING PROTEIN"/>
    <property type="match status" value="1"/>
</dbReference>
<feature type="domain" description="Lipid-binding serum glycoprotein N-terminal" evidence="4">
    <location>
        <begin position="34"/>
        <end position="259"/>
    </location>
</feature>
<feature type="domain" description="Lipid-binding serum glycoprotein C-terminal" evidence="5">
    <location>
        <begin position="279"/>
        <end position="477"/>
    </location>
</feature>
<dbReference type="eggNOG" id="KOG4160">
    <property type="taxonomic scope" value="Eukaryota"/>
</dbReference>
<dbReference type="Gene3D" id="3.15.10.10">
    <property type="entry name" value="Bactericidal permeability-increasing protein, domain 1"/>
    <property type="match status" value="1"/>
</dbReference>
<dbReference type="FunFam" id="3.15.10.10:FF:000001">
    <property type="entry name" value="phospholipid transfer protein-like"/>
    <property type="match status" value="1"/>
</dbReference>
<gene>
    <name evidence="6" type="ORF">MIMGU_mgv1a005174mg</name>
</gene>
<dbReference type="SMART" id="SM00328">
    <property type="entry name" value="BPI1"/>
    <property type="match status" value="1"/>
</dbReference>
<dbReference type="STRING" id="4155.A0A022R0B2"/>
<evidence type="ECO:0000313" key="7">
    <source>
        <dbReference type="Proteomes" id="UP000030748"/>
    </source>
</evidence>
<dbReference type="GO" id="GO:1903409">
    <property type="term" value="P:reactive oxygen species biosynthetic process"/>
    <property type="evidence" value="ECO:0000318"/>
    <property type="project" value="GO_Central"/>
</dbReference>
<organism evidence="6 7">
    <name type="scientific">Erythranthe guttata</name>
    <name type="common">Yellow monkey flower</name>
    <name type="synonym">Mimulus guttatus</name>
    <dbReference type="NCBI Taxonomy" id="4155"/>
    <lineage>
        <taxon>Eukaryota</taxon>
        <taxon>Viridiplantae</taxon>
        <taxon>Streptophyta</taxon>
        <taxon>Embryophyta</taxon>
        <taxon>Tracheophyta</taxon>
        <taxon>Spermatophyta</taxon>
        <taxon>Magnoliopsida</taxon>
        <taxon>eudicotyledons</taxon>
        <taxon>Gunneridae</taxon>
        <taxon>Pentapetalae</taxon>
        <taxon>asterids</taxon>
        <taxon>lamiids</taxon>
        <taxon>Lamiales</taxon>
        <taxon>Phrymaceae</taxon>
        <taxon>Erythranthe</taxon>
    </lineage>
</organism>
<accession>A0A022R0B2</accession>
<dbReference type="PIRSF" id="PIRSF002417">
    <property type="entry name" value="Lipid_binding_protein"/>
    <property type="match status" value="1"/>
</dbReference>
<dbReference type="InterPro" id="IPR017943">
    <property type="entry name" value="Bactericidal_perm-incr_a/b_dom"/>
</dbReference>
<keyword evidence="3" id="KW-0732">Signal</keyword>
<comment type="similarity">
    <text evidence="2">Belongs to the BPI/LBP/Plunc superfamily. BPI/LBP (TC 1.C.40) family.</text>
</comment>
<evidence type="ECO:0000259" key="4">
    <source>
        <dbReference type="SMART" id="SM00328"/>
    </source>
</evidence>
<evidence type="ECO:0000256" key="2">
    <source>
        <dbReference type="ARBA" id="ARBA00060933"/>
    </source>
</evidence>
<dbReference type="AlphaFoldDB" id="A0A022R0B2"/>
<dbReference type="EMBL" id="KI630752">
    <property type="protein sequence ID" value="EYU33676.1"/>
    <property type="molecule type" value="Genomic_DNA"/>
</dbReference>
<proteinExistence type="inferred from homology"/>
<dbReference type="GO" id="GO:0001530">
    <property type="term" value="F:lipopolysaccharide binding"/>
    <property type="evidence" value="ECO:0000318"/>
    <property type="project" value="GO_Central"/>
</dbReference>
<evidence type="ECO:0000256" key="1">
    <source>
        <dbReference type="ARBA" id="ARBA00023180"/>
    </source>
</evidence>
<dbReference type="OrthoDB" id="10255543at2759"/>
<keyword evidence="7" id="KW-1185">Reference proteome</keyword>
<evidence type="ECO:0000313" key="6">
    <source>
        <dbReference type="EMBL" id="EYU33676.1"/>
    </source>
</evidence>
<dbReference type="InterPro" id="IPR030675">
    <property type="entry name" value="BPI/LBP"/>
</dbReference>
<dbReference type="InterPro" id="IPR001124">
    <property type="entry name" value="Lipid-bd_serum_glycop_C"/>
</dbReference>
<dbReference type="KEGG" id="egt:105962055"/>
<dbReference type="InterPro" id="IPR017942">
    <property type="entry name" value="Lipid-bd_serum_glycop_N"/>
</dbReference>
<reference evidence="6 7" key="1">
    <citation type="journal article" date="2013" name="Proc. Natl. Acad. Sci. U.S.A.">
        <title>Fine-scale variation in meiotic recombination in Mimulus inferred from population shotgun sequencing.</title>
        <authorList>
            <person name="Hellsten U."/>
            <person name="Wright K.M."/>
            <person name="Jenkins J."/>
            <person name="Shu S."/>
            <person name="Yuan Y."/>
            <person name="Wessler S.R."/>
            <person name="Schmutz J."/>
            <person name="Willis J.H."/>
            <person name="Rokhsar D.S."/>
        </authorList>
    </citation>
    <scope>NUCLEOTIDE SEQUENCE [LARGE SCALE GENOMIC DNA]</scope>
    <source>
        <strain evidence="7">cv. DUN x IM62</strain>
    </source>
</reference>
<keyword evidence="1" id="KW-0325">Glycoprotein</keyword>
<dbReference type="PhylomeDB" id="A0A022R0B2"/>
<name>A0A022R0B2_ERYGU</name>
<dbReference type="Pfam" id="PF02886">
    <property type="entry name" value="LBP_BPI_CETP_C"/>
    <property type="match status" value="1"/>
</dbReference>
<dbReference type="OMA" id="PFTIPDQ"/>
<feature type="chain" id="PRO_5001504710" description="Lipid-binding serum glycoprotein C-terminal domain-containing protein" evidence="3">
    <location>
        <begin position="22"/>
        <end position="494"/>
    </location>
</feature>
<dbReference type="SMART" id="SM00329">
    <property type="entry name" value="BPI2"/>
    <property type="match status" value="1"/>
</dbReference>
<dbReference type="InterPro" id="IPR045897">
    <property type="entry name" value="BPI/LBP_pln"/>
</dbReference>
<feature type="signal peptide" evidence="3">
    <location>
        <begin position="1"/>
        <end position="21"/>
    </location>
</feature>
<protein>
    <recommendedName>
        <fullName evidence="8">Lipid-binding serum glycoprotein C-terminal domain-containing protein</fullName>
    </recommendedName>
</protein>
<dbReference type="SUPFAM" id="SSF55394">
    <property type="entry name" value="Bactericidal permeability-increasing protein, BPI"/>
    <property type="match status" value="2"/>
</dbReference>
<dbReference type="Gene3D" id="3.15.20.10">
    <property type="entry name" value="Bactericidal permeability-increasing protein, domain 2"/>
    <property type="match status" value="1"/>
</dbReference>
<evidence type="ECO:0000259" key="5">
    <source>
        <dbReference type="SMART" id="SM00329"/>
    </source>
</evidence>
<dbReference type="CDD" id="cd00025">
    <property type="entry name" value="BPI1"/>
    <property type="match status" value="1"/>
</dbReference>
<evidence type="ECO:0008006" key="8">
    <source>
        <dbReference type="Google" id="ProtNLM"/>
    </source>
</evidence>
<dbReference type="PANTHER" id="PTHR46801">
    <property type="entry name" value="OS06G0309200 PROTEIN"/>
    <property type="match status" value="1"/>
</dbReference>
<sequence length="494" mass="54177">MATSIPHFLLLFLFAIQCIHAQSNEEHGCIAAEVSNSGLDFLKNLLVEKAESSLVPLELPVITKSAKIPVVGNVQMVLSNITIETIHVTSSTVKSGDTGIVIDVSGATANLSMDWKYSYNTWLLPISVSDKGRATIQVEGLEIGLTLSLKTVEGSLKLSLLECGCYVNDISIKLDGGASWLYQWLLDAFEDKIGSAVEDAVPSKIKDAIVKLDNLLQTLPKEVPVTDIASLNVTFVNDPLLSNSSLDLEIDGLFSAKNEVSLLSTNKRHRFIQDSFSCKEADKMVAISLHEDVLKSASSVYFEASKMHWIVDNVPDQSLLNTAGWRFIIPQLYKKYPNRDMNMNLSAFSPPIIEVEKQQIRGKIPLDVVIDVLDADEVIPVACISIVISTSVSAEISGNTISGSVKLNDFTMSLKWSNIGDFHMRLIQTLMSTTLKTVVLPYINLKLSKGIEIPSFHGYELRDPQLLSEDSWIVICSDVASVEAVQNLPGFLSM</sequence>